<dbReference type="InterPro" id="IPR024826">
    <property type="entry name" value="DNA_pol_delta/II_ssu"/>
</dbReference>
<dbReference type="GO" id="GO:0042575">
    <property type="term" value="C:DNA polymerase complex"/>
    <property type="evidence" value="ECO:0007669"/>
    <property type="project" value="TreeGrafter"/>
</dbReference>
<evidence type="ECO:0000256" key="5">
    <source>
        <dbReference type="ARBA" id="ARBA00012417"/>
    </source>
</evidence>
<accession>A0A0F9PVV2</accession>
<evidence type="ECO:0000256" key="17">
    <source>
        <dbReference type="ARBA" id="ARBA00030475"/>
    </source>
</evidence>
<comment type="catalytic activity">
    <reaction evidence="1">
        <text>Exonucleolytic cleavage in the 3'- to 5'-direction to yield nucleoside 5'-phosphates.</text>
        <dbReference type="EC" id="3.1.11.1"/>
    </reaction>
</comment>
<keyword evidence="14" id="KW-0238">DNA-binding</keyword>
<dbReference type="GO" id="GO:0006271">
    <property type="term" value="P:DNA strand elongation involved in DNA replication"/>
    <property type="evidence" value="ECO:0007669"/>
    <property type="project" value="TreeGrafter"/>
</dbReference>
<dbReference type="PIRSF" id="PIRSF000803">
    <property type="entry name" value="Arc_Pol2_small"/>
    <property type="match status" value="1"/>
</dbReference>
<evidence type="ECO:0000256" key="8">
    <source>
        <dbReference type="ARBA" id="ARBA00022695"/>
    </source>
</evidence>
<name>A0A0F9PVV2_9ZZZZ</name>
<dbReference type="PANTHER" id="PTHR10416">
    <property type="entry name" value="DNA POLYMERASE DELTA SUBUNIT 2"/>
    <property type="match status" value="1"/>
</dbReference>
<evidence type="ECO:0000256" key="11">
    <source>
        <dbReference type="ARBA" id="ARBA00022801"/>
    </source>
</evidence>
<dbReference type="InterPro" id="IPR011149">
    <property type="entry name" value="Pol2_small_arc"/>
</dbReference>
<keyword evidence="9" id="KW-0235">DNA replication</keyword>
<dbReference type="PANTHER" id="PTHR10416:SF0">
    <property type="entry name" value="DNA POLYMERASE DELTA SUBUNIT 2"/>
    <property type="match status" value="1"/>
</dbReference>
<evidence type="ECO:0000256" key="3">
    <source>
        <dbReference type="ARBA" id="ARBA00011315"/>
    </source>
</evidence>
<dbReference type="HAMAP" id="MF_00325">
    <property type="entry name" value="DNApol_II_A_arch"/>
    <property type="match status" value="1"/>
</dbReference>
<evidence type="ECO:0000256" key="10">
    <source>
        <dbReference type="ARBA" id="ARBA00022722"/>
    </source>
</evidence>
<evidence type="ECO:0000256" key="14">
    <source>
        <dbReference type="ARBA" id="ARBA00023125"/>
    </source>
</evidence>
<dbReference type="SUPFAM" id="SSF56300">
    <property type="entry name" value="Metallo-dependent phosphatases"/>
    <property type="match status" value="1"/>
</dbReference>
<organism evidence="20">
    <name type="scientific">marine sediment metagenome</name>
    <dbReference type="NCBI Taxonomy" id="412755"/>
    <lineage>
        <taxon>unclassified sequences</taxon>
        <taxon>metagenomes</taxon>
        <taxon>ecological metagenomes</taxon>
    </lineage>
</organism>
<dbReference type="InterPro" id="IPR029052">
    <property type="entry name" value="Metallo-depent_PP-like"/>
</dbReference>
<evidence type="ECO:0000256" key="2">
    <source>
        <dbReference type="ARBA" id="ARBA00006035"/>
    </source>
</evidence>
<keyword evidence="10" id="KW-0540">Nuclease</keyword>
<sequence>MKVNNFIEKKVLVNEFINSGINITPHILDIISIFDNPLNKVKLIIKNVSFLPNFKGHLTLDILKKISVEEITKSLQRTLFKEVIILDDQEEGLKESKDEKLSKFLNKKNPIEQKQKKPKIVENSPKNKVLAISQEEYFLYDINNNNLSINKPVKKSTIYGRAKTTLGFTPIAKDYDLAYEILKDPSDKLYTDGSYQEFYELTLDKFNKLRKLMRKRPEVLSANNINNILRLTNKVEVSIIGLVKMIRKTKNGNYFFVLEDITSLINVIIRKDSENQDIVKVVDRTLNDQMVYVEGLYNPGERGNSGILYCNYISKIDIPKDFEPSKAQDPISVALISDLHIGSKEFEEKLWKRFIDLINGKIGNKKQKERAGRIKYIIINGDLVDGIGVYPGQEKDLVFTDIYKQFNEAKKLLLGIPDYIKIFYSSGNHEPVRTAIPRPAVPNKYASEITDIGVSCIGNPSIVRTHNVKTLIYHGDSLLDINMLIPGLENNKPVESMKELLKCRHLAPVFGKKTQIAPLSKDWLVINKIPDIFHTGHIHINGMDHYNNIALVNSGCFQSQTSFMKSLGIKPTPGILSLIELDTLKGIQIDLKSSI</sequence>
<evidence type="ECO:0000256" key="4">
    <source>
        <dbReference type="ARBA" id="ARBA00012108"/>
    </source>
</evidence>
<evidence type="ECO:0000256" key="1">
    <source>
        <dbReference type="ARBA" id="ARBA00000563"/>
    </source>
</evidence>
<evidence type="ECO:0000313" key="20">
    <source>
        <dbReference type="EMBL" id="KKN34339.1"/>
    </source>
</evidence>
<evidence type="ECO:0000256" key="13">
    <source>
        <dbReference type="ARBA" id="ARBA00022932"/>
    </source>
</evidence>
<comment type="function">
    <text evidence="16">Possesses two activities: a DNA synthesis (polymerase) and an exonucleolytic activity that degrades single-stranded DNA in the 3' to 5' direction. Has a template-primer preference which is characteristic of a replicative DNA polymerase.</text>
</comment>
<keyword evidence="8" id="KW-0548">Nucleotidyltransferase</keyword>
<evidence type="ECO:0000256" key="16">
    <source>
        <dbReference type="ARBA" id="ARBA00024817"/>
    </source>
</evidence>
<protein>
    <recommendedName>
        <fullName evidence="6">DNA polymerase II small subunit</fullName>
        <ecNumber evidence="5">2.7.7.7</ecNumber>
        <ecNumber evidence="4">3.1.11.1</ecNumber>
    </recommendedName>
    <alternativeName>
        <fullName evidence="17">Exodeoxyribonuclease small subunit</fullName>
    </alternativeName>
</protein>
<reference evidence="20" key="1">
    <citation type="journal article" date="2015" name="Nature">
        <title>Complex archaea that bridge the gap between prokaryotes and eukaryotes.</title>
        <authorList>
            <person name="Spang A."/>
            <person name="Saw J.H."/>
            <person name="Jorgensen S.L."/>
            <person name="Zaremba-Niedzwiedzka K."/>
            <person name="Martijn J."/>
            <person name="Lind A.E."/>
            <person name="van Eijk R."/>
            <person name="Schleper C."/>
            <person name="Guy L."/>
            <person name="Ettema T.J."/>
        </authorList>
    </citation>
    <scope>NUCLEOTIDE SEQUENCE</scope>
</reference>
<gene>
    <name evidence="20" type="ORF">LCGC14_0794760</name>
</gene>
<dbReference type="GO" id="GO:0008310">
    <property type="term" value="F:single-stranded DNA 3'-5' DNA exonuclease activity"/>
    <property type="evidence" value="ECO:0007669"/>
    <property type="project" value="UniProtKB-EC"/>
</dbReference>
<keyword evidence="7" id="KW-0808">Transferase</keyword>
<dbReference type="EC" id="2.7.7.7" evidence="5"/>
<keyword evidence="15" id="KW-0511">Multifunctional enzyme</keyword>
<keyword evidence="12" id="KW-0269">Exonuclease</keyword>
<evidence type="ECO:0000256" key="6">
    <source>
        <dbReference type="ARBA" id="ARBA00015227"/>
    </source>
</evidence>
<comment type="subunit">
    <text evidence="3">Heterodimer of a large subunit and a small subunit.</text>
</comment>
<dbReference type="AlphaFoldDB" id="A0A0F9PVV2"/>
<proteinExistence type="inferred from homology"/>
<dbReference type="GO" id="GO:0003887">
    <property type="term" value="F:DNA-directed DNA polymerase activity"/>
    <property type="evidence" value="ECO:0007669"/>
    <property type="project" value="UniProtKB-KW"/>
</dbReference>
<dbReference type="Gene3D" id="2.40.50.140">
    <property type="entry name" value="Nucleic acid-binding proteins"/>
    <property type="match status" value="1"/>
</dbReference>
<evidence type="ECO:0000256" key="18">
    <source>
        <dbReference type="ARBA" id="ARBA00049244"/>
    </source>
</evidence>
<dbReference type="InterPro" id="IPR012340">
    <property type="entry name" value="NA-bd_OB-fold"/>
</dbReference>
<evidence type="ECO:0000256" key="12">
    <source>
        <dbReference type="ARBA" id="ARBA00022839"/>
    </source>
</evidence>
<dbReference type="EC" id="3.1.11.1" evidence="4"/>
<comment type="catalytic activity">
    <reaction evidence="18">
        <text>DNA(n) + a 2'-deoxyribonucleoside 5'-triphosphate = DNA(n+1) + diphosphate</text>
        <dbReference type="Rhea" id="RHEA:22508"/>
        <dbReference type="Rhea" id="RHEA-COMP:17339"/>
        <dbReference type="Rhea" id="RHEA-COMP:17340"/>
        <dbReference type="ChEBI" id="CHEBI:33019"/>
        <dbReference type="ChEBI" id="CHEBI:61560"/>
        <dbReference type="ChEBI" id="CHEBI:173112"/>
        <dbReference type="EC" id="2.7.7.7"/>
    </reaction>
</comment>
<feature type="domain" description="Calcineurin-like phosphoesterase" evidence="19">
    <location>
        <begin position="332"/>
        <end position="540"/>
    </location>
</feature>
<keyword evidence="13" id="KW-0239">DNA-directed DNA polymerase</keyword>
<dbReference type="EMBL" id="LAZR01002112">
    <property type="protein sequence ID" value="KKN34339.1"/>
    <property type="molecule type" value="Genomic_DNA"/>
</dbReference>
<dbReference type="GO" id="GO:0003677">
    <property type="term" value="F:DNA binding"/>
    <property type="evidence" value="ECO:0007669"/>
    <property type="project" value="UniProtKB-KW"/>
</dbReference>
<dbReference type="SUPFAM" id="SSF50249">
    <property type="entry name" value="Nucleic acid-binding proteins"/>
    <property type="match status" value="1"/>
</dbReference>
<comment type="caution">
    <text evidence="20">The sequence shown here is derived from an EMBL/GenBank/DDBJ whole genome shotgun (WGS) entry which is preliminary data.</text>
</comment>
<evidence type="ECO:0000256" key="15">
    <source>
        <dbReference type="ARBA" id="ARBA00023268"/>
    </source>
</evidence>
<comment type="similarity">
    <text evidence="2">Belongs to the DNA polymerase delta/II small subunit family.</text>
</comment>
<dbReference type="Pfam" id="PF00149">
    <property type="entry name" value="Metallophos"/>
    <property type="match status" value="1"/>
</dbReference>
<evidence type="ECO:0000256" key="7">
    <source>
        <dbReference type="ARBA" id="ARBA00022679"/>
    </source>
</evidence>
<dbReference type="Gene3D" id="3.60.21.50">
    <property type="match status" value="1"/>
</dbReference>
<evidence type="ECO:0000256" key="9">
    <source>
        <dbReference type="ARBA" id="ARBA00022705"/>
    </source>
</evidence>
<evidence type="ECO:0000259" key="19">
    <source>
        <dbReference type="Pfam" id="PF00149"/>
    </source>
</evidence>
<keyword evidence="11" id="KW-0378">Hydrolase</keyword>
<dbReference type="InterPro" id="IPR004843">
    <property type="entry name" value="Calcineurin-like_PHP"/>
</dbReference>